<evidence type="ECO:0000313" key="3">
    <source>
        <dbReference type="Ensembl" id="ENSTNIP00000005883.1"/>
    </source>
</evidence>
<feature type="compositionally biased region" description="Basic and acidic residues" evidence="2">
    <location>
        <begin position="962"/>
        <end position="979"/>
    </location>
</feature>
<feature type="region of interest" description="Disordered" evidence="2">
    <location>
        <begin position="955"/>
        <end position="979"/>
    </location>
</feature>
<feature type="region of interest" description="Disordered" evidence="2">
    <location>
        <begin position="1626"/>
        <end position="1654"/>
    </location>
</feature>
<sequence>TTVEEMSERLGQTEQLVAQLKELIREKDAALCSKDEQLKAEKEASEAKLSKLRLQNKAKVTSLTTQLEELRKQRGALDTPTHGKKRKEEESRQLRGEEMDAMLIERDRKLAEKEAYIVHLQTALSGEQSVTPAPPQTSEASGAAQELQLLVHSLTRKEESFGTVCTYLIQNSEPCLALNVQALKQKLHEKEEVLLGRTQVINVLQGEVDGRDQQIKDLMERLHRLQVERESLESKMEAEKHVMRAQLRDMMEKQRAEIQRLSEQHRAQMEQTQQQLLGQLEEAGDAHLHLVALQSRITTLEEEREMKTSSGCGSLLQQQLSKKEESLEKELKASKEERNRLHSQAEEYRKEAQTVSQQLEEQKRSQGITRDSLKSEKQQLQEELEALTEELDLQKEKVRQLSQEAASALDSRTSYQNQAQQLSAEAARLQQELDHLQRTLSELGCEAESRRDRVSVLEAQVSENAAVIKALREEKEELTLQKQELSSVLEQSSEASAETLLEKTSQCSHLQHLLRQEEEKVAYLQEHVQGLASTAEQLRRSLAERDEALADLQARADAQQKELTQLQEQERSLKTQLAEKEHLGRENQSLKSEVGRQEEAVSKLQSDAKSLQEKHSQVCQQMEKEQLLRQKEALIQQMTASKAELDQLLRQKTDEAVSLSTQTSDLQESIRRLRETMARTTSERDDLQTKVSVQDKELSQLKDNVRKVEQILQDSEREWLLVLEREKEEKNQLVERLTSVENEMSSKDVKVNALKQDLDSLQEKLALASSAIRQGSDQLGAKELEASASRLQLEKLLASVQEKELDNSRLQQALGAAQHRLHRLLQKVDKDAAVAQAMESQANQESVLAQLESLQQEHQRSVKRFEESCEQLSGLQAELQAANAQKRGLIQESEAAAGQLAKVTGDKDAFKKKLQAALLVRKELLKKVEQYEKQAEENAEVSRLAASQARAAAQRQQQNISDLKRENLEKKAKSEQLRSEKQLLESALSEKEERLSQAVQTLMEKSSVLEQLQASAAQKDAAFEQERKDWMQKLDQLQKELQKESTSPSASAELGKELAQVRLEKTKLERKVQAALLARKEAMKKAEEQERALTQELTGVSFEEKVRDLEELRSTCSSDQDELAALRQLLQERDESLRDLKLSLDQHQSASLANLKEELEDLKSQNGHLSEELASKEEALMVGEQRAQALDSKLLTVVEHLETAQAELRDKSEQVEKHQEALRAQELTAEQELDLSEREQAGAATLIRQLKDELGAGGTKLAQFDKVKTCDVCKSGPDDQQGACFSCQQREKLQEDLKERQEAFLMSRAQLSEKEELRPAVELQLQQQSRAHHAWMERAKSEAAELQRSQQHPQDGQSKMAALTRKLQAALLSRKELMKENSALKQDAKRLAEKEHAKEVELSALEAALEEVKREKRELETSASKDKVELRGEMDRLLSENHSLSAACGSLKLTIENMGQQKEAFSCQLEALKDSQAEELSRWRSQHAELKQQHESLLRSYQSTGAQMDAMRHVLEATERDALEAVRKSHRLETERDALEKQARELEGEHDRIKERMHTFSREKQWTVEELEREKQNSRRRLRELEENHSREASELGHANQQLEAEICRLRASAEELGEKLSELQSENKRMAQELQESSCTLEERSAESERSRSSLQLQLEEALGRMETQTTELGAQVELNNLLQKEKQNLSQHMEAMQTELGKKEALIQELQEVVSRHSQETVSLNEKVRILEDDKSLLQEELENVQETSDKVKNEKEYLETVLLQNSEKVDELTESVAVLQSQNLELNSQLAASSHTNHRVRQEKEEEQLRLVRELEEKLRAVQRGSQGSKTINKELQELLKEKHQEINQLQQNCIRYQEVILQLESSSKSSQAAVEQLQRELEKSSEQLSAVRQKCSRAEAELSEQRNLLQQAQQKRPGAESQRDPTALDLSHPSRSSEGHRESQPAEKADKEAVLQQQMAQLVLSKDQESKKVQELKQQLDSGDVELKALEGALRSSEAKLSALSARPAGPEASSLWTQVHQQAGSEDHQLLEPGSVIKRSLQNIRVKEKEMDELRLTHLKLQRTIDQYSVAAAAQQRQLFVLSANNADVCERAELMGAQVTELSAQVDRLEKEKDLLRRQLSDREDAVCQTQLQLQQAQKVNTESEAELLRLQAASERLEGLAAHLKTLLQSKDAEISSLLSCKDAQMSGYLQQLQANGRSQAAAYEARLAALGHQREAAAGQLRGLQAKVRHLQVQVDTSSQESQQAAAKMDAFRKSMAALQSERERLVSRCRTLETENRLGLRGPDGEGGASKGLKQEIRKLLNQMDDLNSENAMLRAQLVRYREDLNQVLSLKDDQLKLLLQKQQDAIRNLEQQKAAAEEQQREARLQVQQKEEESEALRAQLARERARTLTAELRQHIQLLEEDQGRTSTLVEAARLAEDQPQLPQKLSESESQGRSARLQNEALRKAMAALQDDRDRLIEDFKTLRNGYDQELRESRAAFSRVERSLQEASSDLAVLAKQRDVLLLQLDAFSRSMGSLQNERDRLMEELSAAKR</sequence>
<dbReference type="GO" id="GO:0005794">
    <property type="term" value="C:Golgi apparatus"/>
    <property type="evidence" value="ECO:0007669"/>
    <property type="project" value="InterPro"/>
</dbReference>
<dbReference type="PANTHER" id="PTHR18887:SF4">
    <property type="entry name" value="GOLGIN SUBFAMILY B MEMBER 1-LIKE"/>
    <property type="match status" value="1"/>
</dbReference>
<dbReference type="PANTHER" id="PTHR18887">
    <property type="entry name" value="GOLGI-ASSOCIATED PROTEIN GCP360-RELATED"/>
    <property type="match status" value="1"/>
</dbReference>
<feature type="coiled-coil region" evidence="1">
    <location>
        <begin position="2098"/>
        <end position="2160"/>
    </location>
</feature>
<reference evidence="3" key="3">
    <citation type="submission" date="2025-09" db="UniProtKB">
        <authorList>
            <consortium name="Ensembl"/>
        </authorList>
    </citation>
    <scope>IDENTIFICATION</scope>
</reference>
<feature type="region of interest" description="Disordered" evidence="2">
    <location>
        <begin position="578"/>
        <end position="609"/>
    </location>
</feature>
<dbReference type="GeneTree" id="ENSGT00730000111007"/>
<proteinExistence type="predicted"/>
<feature type="region of interest" description="Disordered" evidence="2">
    <location>
        <begin position="1906"/>
        <end position="1957"/>
    </location>
</feature>
<feature type="coiled-coil region" evidence="1">
    <location>
        <begin position="3"/>
        <end position="55"/>
    </location>
</feature>
<feature type="compositionally biased region" description="Polar residues" evidence="2">
    <location>
        <begin position="1909"/>
        <end position="1918"/>
    </location>
</feature>
<feature type="compositionally biased region" description="Basic and acidic residues" evidence="2">
    <location>
        <begin position="321"/>
        <end position="352"/>
    </location>
</feature>
<dbReference type="InterPro" id="IPR026202">
    <property type="entry name" value="GOLGB1"/>
</dbReference>
<dbReference type="Ensembl" id="ENSTNIT00000006031.1">
    <property type="protein sequence ID" value="ENSTNIP00000005883.1"/>
    <property type="gene ID" value="ENSTNIG00000003299.1"/>
</dbReference>
<feature type="region of interest" description="Disordered" evidence="2">
    <location>
        <begin position="1328"/>
        <end position="1361"/>
    </location>
</feature>
<organism evidence="3 4">
    <name type="scientific">Tetraodon nigroviridis</name>
    <name type="common">Spotted green pufferfish</name>
    <name type="synonym">Chelonodon nigroviridis</name>
    <dbReference type="NCBI Taxonomy" id="99883"/>
    <lineage>
        <taxon>Eukaryota</taxon>
        <taxon>Metazoa</taxon>
        <taxon>Chordata</taxon>
        <taxon>Craniata</taxon>
        <taxon>Vertebrata</taxon>
        <taxon>Euteleostomi</taxon>
        <taxon>Actinopterygii</taxon>
        <taxon>Neopterygii</taxon>
        <taxon>Teleostei</taxon>
        <taxon>Neoteleostei</taxon>
        <taxon>Acanthomorphata</taxon>
        <taxon>Eupercaria</taxon>
        <taxon>Tetraodontiformes</taxon>
        <taxon>Tetradontoidea</taxon>
        <taxon>Tetraodontidae</taxon>
        <taxon>Tetraodon</taxon>
    </lineage>
</organism>
<evidence type="ECO:0000313" key="4">
    <source>
        <dbReference type="Proteomes" id="UP000007303"/>
    </source>
</evidence>
<feature type="region of interest" description="Disordered" evidence="2">
    <location>
        <begin position="70"/>
        <end position="97"/>
    </location>
</feature>
<keyword evidence="1" id="KW-0175">Coiled coil</keyword>
<feature type="compositionally biased region" description="Polar residues" evidence="2">
    <location>
        <begin position="1347"/>
        <end position="1357"/>
    </location>
</feature>
<evidence type="ECO:0000256" key="1">
    <source>
        <dbReference type="SAM" id="Coils"/>
    </source>
</evidence>
<feature type="coiled-coil region" evidence="1">
    <location>
        <begin position="215"/>
        <end position="282"/>
    </location>
</feature>
<dbReference type="HOGENOM" id="CLU_227111_0_0_1"/>
<evidence type="ECO:0000256" key="2">
    <source>
        <dbReference type="SAM" id="MobiDB-lite"/>
    </source>
</evidence>
<feature type="coiled-coil region" evidence="1">
    <location>
        <begin position="2229"/>
        <end position="2413"/>
    </location>
</feature>
<dbReference type="Proteomes" id="UP000007303">
    <property type="component" value="Unassembled WGS sequence"/>
</dbReference>
<feature type="compositionally biased region" description="Polar residues" evidence="2">
    <location>
        <begin position="2432"/>
        <end position="2448"/>
    </location>
</feature>
<feature type="compositionally biased region" description="Basic and acidic residues" evidence="2">
    <location>
        <begin position="1939"/>
        <end position="1957"/>
    </location>
</feature>
<feature type="region of interest" description="Disordered" evidence="2">
    <location>
        <begin position="1571"/>
        <end position="1598"/>
    </location>
</feature>
<feature type="compositionally biased region" description="Basic and acidic residues" evidence="2">
    <location>
        <begin position="1571"/>
        <end position="1595"/>
    </location>
</feature>
<feature type="coiled-coil region" evidence="1">
    <location>
        <begin position="2042"/>
        <end position="2069"/>
    </location>
</feature>
<keyword evidence="4" id="KW-1185">Reference proteome</keyword>
<feature type="region of interest" description="Disordered" evidence="2">
    <location>
        <begin position="302"/>
        <end position="377"/>
    </location>
</feature>
<feature type="compositionally biased region" description="Basic and acidic residues" evidence="2">
    <location>
        <begin position="1334"/>
        <end position="1345"/>
    </location>
</feature>
<name>H3CCB1_TETNG</name>
<feature type="coiled-coil region" evidence="1">
    <location>
        <begin position="1963"/>
        <end position="2011"/>
    </location>
</feature>
<feature type="compositionally biased region" description="Polar residues" evidence="2">
    <location>
        <begin position="353"/>
        <end position="369"/>
    </location>
</feature>
<feature type="compositionally biased region" description="Basic and acidic residues" evidence="2">
    <location>
        <begin position="86"/>
        <end position="97"/>
    </location>
</feature>
<protein>
    <submittedName>
        <fullName evidence="3">Uncharacterized protein</fullName>
    </submittedName>
</protein>
<dbReference type="OMA" id="SEQMKVM"/>
<reference evidence="3" key="2">
    <citation type="submission" date="2025-08" db="UniProtKB">
        <authorList>
            <consortium name="Ensembl"/>
        </authorList>
    </citation>
    <scope>IDENTIFICATION</scope>
</reference>
<feature type="compositionally biased region" description="Basic and acidic residues" evidence="2">
    <location>
        <begin position="1642"/>
        <end position="1653"/>
    </location>
</feature>
<accession>H3CCB1</accession>
<reference evidence="4" key="1">
    <citation type="journal article" date="2004" name="Nature">
        <title>Genome duplication in the teleost fish Tetraodon nigroviridis reveals the early vertebrate proto-karyotype.</title>
        <authorList>
            <person name="Jaillon O."/>
            <person name="Aury J.-M."/>
            <person name="Brunet F."/>
            <person name="Petit J.-L."/>
            <person name="Stange-Thomann N."/>
            <person name="Mauceli E."/>
            <person name="Bouneau L."/>
            <person name="Fischer C."/>
            <person name="Ozouf-Costaz C."/>
            <person name="Bernot A."/>
            <person name="Nicaud S."/>
            <person name="Jaffe D."/>
            <person name="Fisher S."/>
            <person name="Lutfalla G."/>
            <person name="Dossat C."/>
            <person name="Segurens B."/>
            <person name="Dasilva C."/>
            <person name="Salanoubat M."/>
            <person name="Levy M."/>
            <person name="Boudet N."/>
            <person name="Castellano S."/>
            <person name="Anthouard V."/>
            <person name="Jubin C."/>
            <person name="Castelli V."/>
            <person name="Katinka M."/>
            <person name="Vacherie B."/>
            <person name="Biemont C."/>
            <person name="Skalli Z."/>
            <person name="Cattolico L."/>
            <person name="Poulain J."/>
            <person name="De Berardinis V."/>
            <person name="Cruaud C."/>
            <person name="Duprat S."/>
            <person name="Brottier P."/>
            <person name="Coutanceau J.-P."/>
            <person name="Gouzy J."/>
            <person name="Parra G."/>
            <person name="Lardier G."/>
            <person name="Chapple C."/>
            <person name="McKernan K.J."/>
            <person name="McEwan P."/>
            <person name="Bosak S."/>
            <person name="Kellis M."/>
            <person name="Volff J.-N."/>
            <person name="Guigo R."/>
            <person name="Zody M.C."/>
            <person name="Mesirov J."/>
            <person name="Lindblad-Toh K."/>
            <person name="Birren B."/>
            <person name="Nusbaum C."/>
            <person name="Kahn D."/>
            <person name="Robinson-Rechavi M."/>
            <person name="Laudet V."/>
            <person name="Schachter V."/>
            <person name="Quetier F."/>
            <person name="Saurin W."/>
            <person name="Scarpelli C."/>
            <person name="Wincker P."/>
            <person name="Lander E.S."/>
            <person name="Weissenbach J."/>
            <person name="Roest Crollius H."/>
        </authorList>
    </citation>
    <scope>NUCLEOTIDE SEQUENCE [LARGE SCALE GENOMIC DNA]</scope>
</reference>
<feature type="region of interest" description="Disordered" evidence="2">
    <location>
        <begin position="2426"/>
        <end position="2448"/>
    </location>
</feature>